<evidence type="ECO:0000259" key="6">
    <source>
        <dbReference type="Pfam" id="PF04932"/>
    </source>
</evidence>
<protein>
    <submittedName>
        <fullName evidence="7">O-antigen ligase family protein</fullName>
    </submittedName>
</protein>
<dbReference type="AlphaFoldDB" id="A0A6H0KMZ8"/>
<comment type="subcellular location">
    <subcellularLocation>
        <location evidence="1">Membrane</location>
        <topology evidence="1">Multi-pass membrane protein</topology>
    </subcellularLocation>
</comment>
<keyword evidence="4 5" id="KW-0472">Membrane</keyword>
<feature type="transmembrane region" description="Helical" evidence="5">
    <location>
        <begin position="404"/>
        <end position="422"/>
    </location>
</feature>
<feature type="transmembrane region" description="Helical" evidence="5">
    <location>
        <begin position="351"/>
        <end position="369"/>
    </location>
</feature>
<proteinExistence type="predicted"/>
<feature type="transmembrane region" description="Helical" evidence="5">
    <location>
        <begin position="113"/>
        <end position="134"/>
    </location>
</feature>
<dbReference type="InterPro" id="IPR007016">
    <property type="entry name" value="O-antigen_ligase-rel_domated"/>
</dbReference>
<feature type="transmembrane region" description="Helical" evidence="5">
    <location>
        <begin position="205"/>
        <end position="222"/>
    </location>
</feature>
<gene>
    <name evidence="7" type="ORF">BacF7301_10695</name>
</gene>
<evidence type="ECO:0000313" key="8">
    <source>
        <dbReference type="Proteomes" id="UP000501780"/>
    </source>
</evidence>
<feature type="transmembrane region" description="Helical" evidence="5">
    <location>
        <begin position="154"/>
        <end position="175"/>
    </location>
</feature>
<feature type="transmembrane region" description="Helical" evidence="5">
    <location>
        <begin position="234"/>
        <end position="253"/>
    </location>
</feature>
<feature type="transmembrane region" description="Helical" evidence="5">
    <location>
        <begin position="65"/>
        <end position="83"/>
    </location>
</feature>
<name>A0A6H0KMZ8_9BACE</name>
<keyword evidence="7" id="KW-0436">Ligase</keyword>
<accession>A0A6H0KMZ8</accession>
<feature type="transmembrane region" description="Helical" evidence="5">
    <location>
        <begin position="325"/>
        <end position="344"/>
    </location>
</feature>
<keyword evidence="8" id="KW-1185">Reference proteome</keyword>
<dbReference type="GO" id="GO:0016874">
    <property type="term" value="F:ligase activity"/>
    <property type="evidence" value="ECO:0007669"/>
    <property type="project" value="UniProtKB-KW"/>
</dbReference>
<dbReference type="EMBL" id="CP050831">
    <property type="protein sequence ID" value="QIU94579.1"/>
    <property type="molecule type" value="Genomic_DNA"/>
</dbReference>
<feature type="transmembrane region" description="Helical" evidence="5">
    <location>
        <begin position="375"/>
        <end position="392"/>
    </location>
</feature>
<feature type="transmembrane region" description="Helical" evidence="5">
    <location>
        <begin position="7"/>
        <end position="23"/>
    </location>
</feature>
<evidence type="ECO:0000256" key="3">
    <source>
        <dbReference type="ARBA" id="ARBA00022989"/>
    </source>
</evidence>
<keyword evidence="2 5" id="KW-0812">Transmembrane</keyword>
<keyword evidence="3 5" id="KW-1133">Transmembrane helix</keyword>
<feature type="transmembrane region" description="Helical" evidence="5">
    <location>
        <begin position="89"/>
        <end position="106"/>
    </location>
</feature>
<dbReference type="GO" id="GO:0016020">
    <property type="term" value="C:membrane"/>
    <property type="evidence" value="ECO:0007669"/>
    <property type="project" value="UniProtKB-SubCell"/>
</dbReference>
<dbReference type="Pfam" id="PF04932">
    <property type="entry name" value="Wzy_C"/>
    <property type="match status" value="1"/>
</dbReference>
<dbReference type="RefSeq" id="WP_167962628.1">
    <property type="nucleotide sequence ID" value="NZ_CP050831.1"/>
</dbReference>
<evidence type="ECO:0000256" key="4">
    <source>
        <dbReference type="ARBA" id="ARBA00023136"/>
    </source>
</evidence>
<evidence type="ECO:0000256" key="5">
    <source>
        <dbReference type="SAM" id="Phobius"/>
    </source>
</evidence>
<dbReference type="InterPro" id="IPR051533">
    <property type="entry name" value="WaaL-like"/>
</dbReference>
<evidence type="ECO:0000256" key="2">
    <source>
        <dbReference type="ARBA" id="ARBA00022692"/>
    </source>
</evidence>
<feature type="domain" description="O-antigen ligase-related" evidence="6">
    <location>
        <begin position="191"/>
        <end position="337"/>
    </location>
</feature>
<dbReference type="InterPro" id="IPR011990">
    <property type="entry name" value="TPR-like_helical_dom_sf"/>
</dbReference>
<dbReference type="KEGG" id="bfc:BacF7301_10695"/>
<dbReference type="SUPFAM" id="SSF48452">
    <property type="entry name" value="TPR-like"/>
    <property type="match status" value="1"/>
</dbReference>
<organism evidence="7 8">
    <name type="scientific">Bacteroides faecium</name>
    <dbReference type="NCBI Taxonomy" id="2715212"/>
    <lineage>
        <taxon>Bacteria</taxon>
        <taxon>Pseudomonadati</taxon>
        <taxon>Bacteroidota</taxon>
        <taxon>Bacteroidia</taxon>
        <taxon>Bacteroidales</taxon>
        <taxon>Bacteroidaceae</taxon>
        <taxon>Bacteroides</taxon>
    </lineage>
</organism>
<feature type="transmembrane region" description="Helical" evidence="5">
    <location>
        <begin position="182"/>
        <end position="199"/>
    </location>
</feature>
<dbReference type="PANTHER" id="PTHR37422:SF13">
    <property type="entry name" value="LIPOPOLYSACCHARIDE BIOSYNTHESIS PROTEIN PA4999-RELATED"/>
    <property type="match status" value="1"/>
</dbReference>
<feature type="transmembrane region" description="Helical" evidence="5">
    <location>
        <begin position="29"/>
        <end position="53"/>
    </location>
</feature>
<reference evidence="7 8" key="1">
    <citation type="submission" date="2020-03" db="EMBL/GenBank/DDBJ databases">
        <title>Genomic analysis of Bacteroides faecium CBA7301.</title>
        <authorList>
            <person name="Kim J."/>
            <person name="Roh S.W."/>
        </authorList>
    </citation>
    <scope>NUCLEOTIDE SEQUENCE [LARGE SCALE GENOMIC DNA]</scope>
    <source>
        <strain evidence="7 8">CBA7301</strain>
    </source>
</reference>
<evidence type="ECO:0000313" key="7">
    <source>
        <dbReference type="EMBL" id="QIU94579.1"/>
    </source>
</evidence>
<dbReference type="Proteomes" id="UP000501780">
    <property type="component" value="Chromosome"/>
</dbReference>
<evidence type="ECO:0000256" key="1">
    <source>
        <dbReference type="ARBA" id="ARBA00004141"/>
    </source>
</evidence>
<dbReference type="PANTHER" id="PTHR37422">
    <property type="entry name" value="TEICHURONIC ACID BIOSYNTHESIS PROTEIN TUAE"/>
    <property type="match status" value="1"/>
</dbReference>
<sequence>MFNLDRNTVFSSLMGILIISLVINCFTEIYNASVVFPVLGTLVVGGILVFSALFTRIASFLQLHWIDLMVGAGITCMIVDYLLGNSDLWQLGCLCVLILYCILRLIRKINYVVIYIGVMLAAFLLATIGYLQLFKILPSGNSHFSITGYYHNPAVYAGVMSLLLCVIVGFIIYTFRYSFYRKIRNISYCLCVFCFPVFICADSRAAWVALIVSVCWGILRIYRLQIRMLYKSYVPVMLVLLFALSLLASYGLYKYRPDSVDGRILIGKVGLEMIKNKPLTGFGAGGFAANYMYYQARYLKEKGTEHEKYLAGSTHLAFNEPLRLLVEYGIAGLLIYVILIYYILQSRRNHLIIRLSQMLLMAILIWGLFAYPNRVFPIILFTVLALALLVRLDKVKRKKVLLTSRCFVVIKVTFLFLVLLLGDGISNMLPDYHQLYLLAHSSPNMMSEKVLGEYNKLEHRMTDEIGFYYHYCLTLNRYRKDELLKEKLSFLTSRFPSPTVFVLKGDVHKRLKEFIEAEESYKMAHWMMPTLQTPRGKLAFLYQETGRKQEALLLANELLTEKVKVYGFATHDLHLKLKEVFSEQLTKSLIKKSKAYEKN</sequence>